<comment type="caution">
    <text evidence="1">The sequence shown here is derived from an EMBL/GenBank/DDBJ whole genome shotgun (WGS) entry which is preliminary data.</text>
</comment>
<gene>
    <name evidence="1" type="ORF">RY831_25370</name>
</gene>
<organism evidence="1 2">
    <name type="scientific">Noviherbaspirillum album</name>
    <dbReference type="NCBI Taxonomy" id="3080276"/>
    <lineage>
        <taxon>Bacteria</taxon>
        <taxon>Pseudomonadati</taxon>
        <taxon>Pseudomonadota</taxon>
        <taxon>Betaproteobacteria</taxon>
        <taxon>Burkholderiales</taxon>
        <taxon>Oxalobacteraceae</taxon>
        <taxon>Noviherbaspirillum</taxon>
    </lineage>
</organism>
<evidence type="ECO:0000313" key="2">
    <source>
        <dbReference type="Proteomes" id="UP001352263"/>
    </source>
</evidence>
<protein>
    <submittedName>
        <fullName evidence="1">Uncharacterized protein</fullName>
    </submittedName>
</protein>
<sequence>MTQDEVIDMFRERARTDSTELPLLNTIILDLAGLLAESRGRLSKENFDALIRIGGALYKEGNSQYQARTDVGDIMKNATENEREN</sequence>
<dbReference type="Proteomes" id="UP001352263">
    <property type="component" value="Unassembled WGS sequence"/>
</dbReference>
<dbReference type="RefSeq" id="WP_326509173.1">
    <property type="nucleotide sequence ID" value="NZ_JAWIIV010000031.1"/>
</dbReference>
<name>A0ABU6JGT9_9BURK</name>
<evidence type="ECO:0000313" key="1">
    <source>
        <dbReference type="EMBL" id="MEC4722500.1"/>
    </source>
</evidence>
<keyword evidence="2" id="KW-1185">Reference proteome</keyword>
<dbReference type="EMBL" id="JAWIIV010000031">
    <property type="protein sequence ID" value="MEC4722500.1"/>
    <property type="molecule type" value="Genomic_DNA"/>
</dbReference>
<accession>A0ABU6JGT9</accession>
<reference evidence="1 2" key="1">
    <citation type="submission" date="2023-10" db="EMBL/GenBank/DDBJ databases">
        <title>Noviherbaspirillum sp. CPCC 100848 genome assembly.</title>
        <authorList>
            <person name="Li X.Y."/>
            <person name="Fang X.M."/>
        </authorList>
    </citation>
    <scope>NUCLEOTIDE SEQUENCE [LARGE SCALE GENOMIC DNA]</scope>
    <source>
        <strain evidence="1 2">CPCC 100848</strain>
    </source>
</reference>
<proteinExistence type="predicted"/>